<evidence type="ECO:0000259" key="11">
    <source>
        <dbReference type="PROSITE" id="PS50072"/>
    </source>
</evidence>
<dbReference type="GO" id="GO:0003755">
    <property type="term" value="F:peptidyl-prolyl cis-trans isomerase activity"/>
    <property type="evidence" value="ECO:0007669"/>
    <property type="project" value="UniProtKB-KW"/>
</dbReference>
<proteinExistence type="inferred from homology"/>
<dbReference type="SMART" id="SM00360">
    <property type="entry name" value="RRM"/>
    <property type="match status" value="1"/>
</dbReference>
<dbReference type="AlphaFoldDB" id="A0A0N4U4T1"/>
<keyword evidence="6 10" id="KW-0694">RNA-binding</keyword>
<dbReference type="InterPro" id="IPR020892">
    <property type="entry name" value="Cyclophilin-type_PPIase_CS"/>
</dbReference>
<dbReference type="Pfam" id="PF00160">
    <property type="entry name" value="Pro_isomerase"/>
    <property type="match status" value="1"/>
</dbReference>
<dbReference type="CDD" id="cd12347">
    <property type="entry name" value="RRM_PPIE"/>
    <property type="match status" value="1"/>
</dbReference>
<reference evidence="14" key="1">
    <citation type="submission" date="2017-02" db="UniProtKB">
        <authorList>
            <consortium name="WormBaseParasite"/>
        </authorList>
    </citation>
    <scope>IDENTIFICATION</scope>
</reference>
<evidence type="ECO:0000256" key="3">
    <source>
        <dbReference type="ARBA" id="ARBA00009483"/>
    </source>
</evidence>
<evidence type="ECO:0000313" key="14">
    <source>
        <dbReference type="WBParaSite" id="DME_0000181101-mRNA-1"/>
    </source>
</evidence>
<keyword evidence="8 9" id="KW-0413">Isomerase</keyword>
<comment type="function">
    <text evidence="2">PPIases accelerate the folding of proteins. It catalyzes the cis-trans isomerization of proline imidic peptide bonds in oligopeptides.</text>
</comment>
<dbReference type="Pfam" id="PF00076">
    <property type="entry name" value="RRM_1"/>
    <property type="match status" value="1"/>
</dbReference>
<feature type="domain" description="RRM" evidence="12">
    <location>
        <begin position="13"/>
        <end position="91"/>
    </location>
</feature>
<evidence type="ECO:0000256" key="8">
    <source>
        <dbReference type="ARBA" id="ARBA00023235"/>
    </source>
</evidence>
<evidence type="ECO:0000256" key="5">
    <source>
        <dbReference type="ARBA" id="ARBA00021137"/>
    </source>
</evidence>
<dbReference type="InterPro" id="IPR002130">
    <property type="entry name" value="Cyclophilin-type_PPIase_dom"/>
</dbReference>
<comment type="similarity">
    <text evidence="3 9">Belongs to the cyclophilin-type PPIase family. PPIase E subfamily.</text>
</comment>
<evidence type="ECO:0000256" key="2">
    <source>
        <dbReference type="ARBA" id="ARBA00002388"/>
    </source>
</evidence>
<name>A0A0N4U4T1_DRAME</name>
<dbReference type="PROSITE" id="PS50072">
    <property type="entry name" value="CSA_PPIASE_2"/>
    <property type="match status" value="1"/>
</dbReference>
<evidence type="ECO:0000259" key="12">
    <source>
        <dbReference type="PROSITE" id="PS50102"/>
    </source>
</evidence>
<dbReference type="InterPro" id="IPR035979">
    <property type="entry name" value="RBD_domain_sf"/>
</dbReference>
<dbReference type="GO" id="GO:0003723">
    <property type="term" value="F:RNA binding"/>
    <property type="evidence" value="ECO:0007669"/>
    <property type="project" value="UniProtKB-UniRule"/>
</dbReference>
<dbReference type="InterPro" id="IPR029000">
    <property type="entry name" value="Cyclophilin-like_dom_sf"/>
</dbReference>
<dbReference type="Proteomes" id="UP000038040">
    <property type="component" value="Unplaced"/>
</dbReference>
<dbReference type="Gene3D" id="2.40.100.10">
    <property type="entry name" value="Cyclophilin-like"/>
    <property type="match status" value="1"/>
</dbReference>
<sequence length="309" mass="34070">LALSTNFPHNKKRTLYVGGFGDEVNEKVLEAVFLPFGDIVGISVPMDYETGKHRGFGFIEFELAEDAAAAMDNMNDSELYGRTIKCNFARPPKPNEKSHRPIWADDEWLKMYGTGEGISKEAKEINDSDADTSVAVNVKKSPLPRVYLGIKIGIRYVGRITIELRTDVVPKTAENFRQLCTGEKGFGYEGSKFHRIIPQFMIQGGDFTKGDGTGGKSIYGTKFADENFELKHTMAGTVSMANCGPDTNGSQFFICTAKTDWLDGKHVVFGYVVEGMTVVKQVEQQGSKSGKPMMQVTIVECGEVKDGDK</sequence>
<dbReference type="EC" id="5.2.1.8" evidence="4 9"/>
<comment type="catalytic activity">
    <reaction evidence="1 9">
        <text>[protein]-peptidylproline (omega=180) = [protein]-peptidylproline (omega=0)</text>
        <dbReference type="Rhea" id="RHEA:16237"/>
        <dbReference type="Rhea" id="RHEA-COMP:10747"/>
        <dbReference type="Rhea" id="RHEA-COMP:10748"/>
        <dbReference type="ChEBI" id="CHEBI:83833"/>
        <dbReference type="ChEBI" id="CHEBI:83834"/>
        <dbReference type="EC" id="5.2.1.8"/>
    </reaction>
</comment>
<dbReference type="PIRSF" id="PIRSF001475">
    <property type="entry name" value="PPI_cyclophilin_E"/>
    <property type="match status" value="1"/>
</dbReference>
<dbReference type="PANTHER" id="PTHR11071">
    <property type="entry name" value="PEPTIDYL-PROLYL CIS-TRANS ISOMERASE"/>
    <property type="match status" value="1"/>
</dbReference>
<dbReference type="GO" id="GO:0005739">
    <property type="term" value="C:mitochondrion"/>
    <property type="evidence" value="ECO:0007669"/>
    <property type="project" value="TreeGrafter"/>
</dbReference>
<dbReference type="PRINTS" id="PR00153">
    <property type="entry name" value="CSAPPISMRASE"/>
</dbReference>
<evidence type="ECO:0000256" key="9">
    <source>
        <dbReference type="PIRNR" id="PIRNR001475"/>
    </source>
</evidence>
<evidence type="ECO:0000256" key="7">
    <source>
        <dbReference type="ARBA" id="ARBA00023110"/>
    </source>
</evidence>
<dbReference type="Gene3D" id="3.30.70.330">
    <property type="match status" value="1"/>
</dbReference>
<evidence type="ECO:0000256" key="6">
    <source>
        <dbReference type="ARBA" id="ARBA00022884"/>
    </source>
</evidence>
<dbReference type="SUPFAM" id="SSF50891">
    <property type="entry name" value="Cyclophilin-like"/>
    <property type="match status" value="1"/>
</dbReference>
<accession>A0A0N4U4T1</accession>
<dbReference type="PROSITE" id="PS00170">
    <property type="entry name" value="CSA_PPIASE_1"/>
    <property type="match status" value="1"/>
</dbReference>
<dbReference type="InterPro" id="IPR012677">
    <property type="entry name" value="Nucleotide-bd_a/b_plait_sf"/>
</dbReference>
<comment type="function">
    <text evidence="9">Catalyzes the cis-trans isomerization of proline imidic peptide bonds in proteins.</text>
</comment>
<dbReference type="WBParaSite" id="DME_0000181101-mRNA-1">
    <property type="protein sequence ID" value="DME_0000181101-mRNA-1"/>
    <property type="gene ID" value="DME_0000181101"/>
</dbReference>
<dbReference type="CDD" id="cd01926">
    <property type="entry name" value="cyclophilin_ABH_like"/>
    <property type="match status" value="1"/>
</dbReference>
<dbReference type="InterPro" id="IPR016304">
    <property type="entry name" value="PPIE"/>
</dbReference>
<dbReference type="FunFam" id="2.40.100.10:FF:000013">
    <property type="entry name" value="Peptidyl-prolyl cis-trans isomerase"/>
    <property type="match status" value="1"/>
</dbReference>
<feature type="domain" description="PPIase cyclophilin-type" evidence="11">
    <location>
        <begin position="147"/>
        <end position="303"/>
    </location>
</feature>
<dbReference type="GO" id="GO:0016018">
    <property type="term" value="F:cyclosporin A binding"/>
    <property type="evidence" value="ECO:0007669"/>
    <property type="project" value="TreeGrafter"/>
</dbReference>
<dbReference type="GO" id="GO:0006457">
    <property type="term" value="P:protein folding"/>
    <property type="evidence" value="ECO:0007669"/>
    <property type="project" value="InterPro"/>
</dbReference>
<evidence type="ECO:0000256" key="1">
    <source>
        <dbReference type="ARBA" id="ARBA00000971"/>
    </source>
</evidence>
<protein>
    <recommendedName>
        <fullName evidence="5 9">Peptidyl-prolyl cis-trans isomerase E</fullName>
        <shortName evidence="9">PPIase E</shortName>
        <ecNumber evidence="4 9">5.2.1.8</ecNumber>
    </recommendedName>
</protein>
<evidence type="ECO:0000256" key="4">
    <source>
        <dbReference type="ARBA" id="ARBA00013194"/>
    </source>
</evidence>
<evidence type="ECO:0000256" key="10">
    <source>
        <dbReference type="PROSITE-ProRule" id="PRU00176"/>
    </source>
</evidence>
<dbReference type="InterPro" id="IPR000504">
    <property type="entry name" value="RRM_dom"/>
</dbReference>
<dbReference type="PROSITE" id="PS50102">
    <property type="entry name" value="RRM"/>
    <property type="match status" value="1"/>
</dbReference>
<keyword evidence="7 9" id="KW-0697">Rotamase</keyword>
<dbReference type="InterPro" id="IPR034168">
    <property type="entry name" value="PPIE_RRM"/>
</dbReference>
<dbReference type="PANTHER" id="PTHR11071:SF575">
    <property type="entry name" value="PEPTIDYL-PROLYL CIS-TRANS ISOMERASE E"/>
    <property type="match status" value="1"/>
</dbReference>
<dbReference type="SUPFAM" id="SSF54928">
    <property type="entry name" value="RNA-binding domain, RBD"/>
    <property type="match status" value="1"/>
</dbReference>
<organism evidence="13 14">
    <name type="scientific">Dracunculus medinensis</name>
    <name type="common">Guinea worm</name>
    <dbReference type="NCBI Taxonomy" id="318479"/>
    <lineage>
        <taxon>Eukaryota</taxon>
        <taxon>Metazoa</taxon>
        <taxon>Ecdysozoa</taxon>
        <taxon>Nematoda</taxon>
        <taxon>Chromadorea</taxon>
        <taxon>Rhabditida</taxon>
        <taxon>Spirurina</taxon>
        <taxon>Dracunculoidea</taxon>
        <taxon>Dracunculidae</taxon>
        <taxon>Dracunculus</taxon>
    </lineage>
</organism>
<evidence type="ECO:0000313" key="13">
    <source>
        <dbReference type="Proteomes" id="UP000038040"/>
    </source>
</evidence>